<feature type="region of interest" description="Disordered" evidence="1">
    <location>
        <begin position="195"/>
        <end position="335"/>
    </location>
</feature>
<evidence type="ECO:0000256" key="2">
    <source>
        <dbReference type="SAM" id="Phobius"/>
    </source>
</evidence>
<protein>
    <submittedName>
        <fullName evidence="3">Uncharacterized protein</fullName>
    </submittedName>
</protein>
<evidence type="ECO:0000313" key="3">
    <source>
        <dbReference type="EMBL" id="MBO0655443.1"/>
    </source>
</evidence>
<feature type="compositionally biased region" description="Gly residues" evidence="1">
    <location>
        <begin position="299"/>
        <end position="310"/>
    </location>
</feature>
<reference evidence="3" key="1">
    <citation type="submission" date="2021-03" db="EMBL/GenBank/DDBJ databases">
        <title>Streptomyces strains.</title>
        <authorList>
            <person name="Lund M.B."/>
            <person name="Toerring T."/>
        </authorList>
    </citation>
    <scope>NUCLEOTIDE SEQUENCE</scope>
    <source>
        <strain evidence="3">JCM 4242</strain>
    </source>
</reference>
<feature type="compositionally biased region" description="Basic and acidic residues" evidence="1">
    <location>
        <begin position="212"/>
        <end position="226"/>
    </location>
</feature>
<keyword evidence="2" id="KW-0812">Transmembrane</keyword>
<keyword evidence="2" id="KW-0472">Membrane</keyword>
<feature type="transmembrane region" description="Helical" evidence="2">
    <location>
        <begin position="20"/>
        <end position="37"/>
    </location>
</feature>
<feature type="transmembrane region" description="Helical" evidence="2">
    <location>
        <begin position="43"/>
        <end position="67"/>
    </location>
</feature>
<proteinExistence type="predicted"/>
<comment type="caution">
    <text evidence="3">The sequence shown here is derived from an EMBL/GenBank/DDBJ whole genome shotgun (WGS) entry which is preliminary data.</text>
</comment>
<feature type="compositionally biased region" description="Low complexity" evidence="1">
    <location>
        <begin position="259"/>
        <end position="270"/>
    </location>
</feature>
<gene>
    <name evidence="3" type="ORF">J1792_22475</name>
</gene>
<organism evidence="3 4">
    <name type="scientific">Streptomyces triculaminicus</name>
    <dbReference type="NCBI Taxonomy" id="2816232"/>
    <lineage>
        <taxon>Bacteria</taxon>
        <taxon>Bacillati</taxon>
        <taxon>Actinomycetota</taxon>
        <taxon>Actinomycetes</taxon>
        <taxon>Kitasatosporales</taxon>
        <taxon>Streptomycetaceae</taxon>
        <taxon>Streptomyces</taxon>
    </lineage>
</organism>
<name>A0A939FRN4_9ACTN</name>
<evidence type="ECO:0000313" key="4">
    <source>
        <dbReference type="Proteomes" id="UP000664781"/>
    </source>
</evidence>
<accession>A0A939FRN4</accession>
<dbReference type="RefSeq" id="WP_207248043.1">
    <property type="nucleotide sequence ID" value="NZ_JAFMOF010000003.1"/>
</dbReference>
<dbReference type="EMBL" id="JAFMOF010000003">
    <property type="protein sequence ID" value="MBO0655443.1"/>
    <property type="molecule type" value="Genomic_DNA"/>
</dbReference>
<dbReference type="AlphaFoldDB" id="A0A939FRN4"/>
<evidence type="ECO:0000256" key="1">
    <source>
        <dbReference type="SAM" id="MobiDB-lite"/>
    </source>
</evidence>
<feature type="transmembrane region" description="Helical" evidence="2">
    <location>
        <begin position="174"/>
        <end position="194"/>
    </location>
</feature>
<keyword evidence="4" id="KW-1185">Reference proteome</keyword>
<keyword evidence="2" id="KW-1133">Transmembrane helix</keyword>
<feature type="compositionally biased region" description="Low complexity" evidence="1">
    <location>
        <begin position="318"/>
        <end position="335"/>
    </location>
</feature>
<sequence length="335" mass="33162">MDDKAESEAKTKGKRLDLSIAQVSGSALAAVVAALLAGKLGVYGTVIGAGVVSVVATTGGTVFHHVFTRTGAQIREAATVQSEPRLRRVPLRDAGRAVDRARSADDATRVLPSAEDRTQLLHQMSPSAADPAPSGAHAGAYAGAHDQAHFDGCSEEFSSGTTHGTRLRGWKRPALAAGLVFAVAMGAVTAWELVSGSSADGGDGVTVTRLFQPEKKERHEDPDPGRTPEPGSSRGDGDATPGRGGTPSPGVSRPGTDAGTKSPDPTTSPSSGGGTPSPAPTPQPSKSPDAGKGTDDKGGAAGGQGAGTGGQSTPPAPGQNAAAGTGTGPTTGTAS</sequence>
<dbReference type="Proteomes" id="UP000664781">
    <property type="component" value="Unassembled WGS sequence"/>
</dbReference>